<evidence type="ECO:0000256" key="1">
    <source>
        <dbReference type="SAM" id="MobiDB-lite"/>
    </source>
</evidence>
<keyword evidence="3" id="KW-1185">Reference proteome</keyword>
<feature type="compositionally biased region" description="Low complexity" evidence="1">
    <location>
        <begin position="89"/>
        <end position="100"/>
    </location>
</feature>
<proteinExistence type="predicted"/>
<feature type="region of interest" description="Disordered" evidence="1">
    <location>
        <begin position="62"/>
        <end position="115"/>
    </location>
</feature>
<reference evidence="2" key="1">
    <citation type="journal article" date="2020" name="Stud. Mycol.">
        <title>101 Dothideomycetes genomes: a test case for predicting lifestyles and emergence of pathogens.</title>
        <authorList>
            <person name="Haridas S."/>
            <person name="Albert R."/>
            <person name="Binder M."/>
            <person name="Bloem J."/>
            <person name="Labutti K."/>
            <person name="Salamov A."/>
            <person name="Andreopoulos B."/>
            <person name="Baker S."/>
            <person name="Barry K."/>
            <person name="Bills G."/>
            <person name="Bluhm B."/>
            <person name="Cannon C."/>
            <person name="Castanera R."/>
            <person name="Culley D."/>
            <person name="Daum C."/>
            <person name="Ezra D."/>
            <person name="Gonzalez J."/>
            <person name="Henrissat B."/>
            <person name="Kuo A."/>
            <person name="Liang C."/>
            <person name="Lipzen A."/>
            <person name="Lutzoni F."/>
            <person name="Magnuson J."/>
            <person name="Mondo S."/>
            <person name="Nolan M."/>
            <person name="Ohm R."/>
            <person name="Pangilinan J."/>
            <person name="Park H.-J."/>
            <person name="Ramirez L."/>
            <person name="Alfaro M."/>
            <person name="Sun H."/>
            <person name="Tritt A."/>
            <person name="Yoshinaga Y."/>
            <person name="Zwiers L.-H."/>
            <person name="Turgeon B."/>
            <person name="Goodwin S."/>
            <person name="Spatafora J."/>
            <person name="Crous P."/>
            <person name="Grigoriev I."/>
        </authorList>
    </citation>
    <scope>NUCLEOTIDE SEQUENCE</scope>
    <source>
        <strain evidence="2">CBS 262.69</strain>
    </source>
</reference>
<gene>
    <name evidence="2" type="ORF">EJ06DRAFT_244724</name>
</gene>
<name>A0A6G1HJR2_9PEZI</name>
<evidence type="ECO:0000313" key="3">
    <source>
        <dbReference type="Proteomes" id="UP000799640"/>
    </source>
</evidence>
<protein>
    <submittedName>
        <fullName evidence="2">Uncharacterized protein</fullName>
    </submittedName>
</protein>
<accession>A0A6G1HJR2</accession>
<evidence type="ECO:0000313" key="2">
    <source>
        <dbReference type="EMBL" id="KAF2396131.1"/>
    </source>
</evidence>
<organism evidence="2 3">
    <name type="scientific">Trichodelitschia bisporula</name>
    <dbReference type="NCBI Taxonomy" id="703511"/>
    <lineage>
        <taxon>Eukaryota</taxon>
        <taxon>Fungi</taxon>
        <taxon>Dikarya</taxon>
        <taxon>Ascomycota</taxon>
        <taxon>Pezizomycotina</taxon>
        <taxon>Dothideomycetes</taxon>
        <taxon>Dothideomycetes incertae sedis</taxon>
        <taxon>Phaeotrichales</taxon>
        <taxon>Phaeotrichaceae</taxon>
        <taxon>Trichodelitschia</taxon>
    </lineage>
</organism>
<dbReference type="AlphaFoldDB" id="A0A6G1HJR2"/>
<sequence>MKRSRRLTGLEQPNHSAPCHLTHHTWYRQHPPEMFCPLPRGVPFNNPRLAFRALSPRRALASSRVSVRLAPPGRSASDSRSPHPSAPQPRNSRPRLTNRPPRTPRFLLQSPSPSKSGVCVDSIAHIYGLVEWAPWMVLWAERMWSVVPFTIARHRIG</sequence>
<dbReference type="Proteomes" id="UP000799640">
    <property type="component" value="Unassembled WGS sequence"/>
</dbReference>
<dbReference type="EMBL" id="ML996708">
    <property type="protein sequence ID" value="KAF2396131.1"/>
    <property type="molecule type" value="Genomic_DNA"/>
</dbReference>